<keyword evidence="6" id="KW-1185">Reference proteome</keyword>
<keyword evidence="4" id="KW-1133">Transmembrane helix</keyword>
<dbReference type="SUPFAM" id="SSF53448">
    <property type="entry name" value="Nucleotide-diphospho-sugar transferases"/>
    <property type="match status" value="1"/>
</dbReference>
<dbReference type="EMBL" id="DF968182">
    <property type="protein sequence ID" value="GAP42438.1"/>
    <property type="molecule type" value="Genomic_DNA"/>
</dbReference>
<dbReference type="RefSeq" id="WP_137305392.1">
    <property type="nucleotide sequence ID" value="NZ_DF968182.1"/>
</dbReference>
<dbReference type="InterPro" id="IPR029044">
    <property type="entry name" value="Nucleotide-diphossugar_trans"/>
</dbReference>
<dbReference type="Proteomes" id="UP000053091">
    <property type="component" value="Unassembled WGS sequence"/>
</dbReference>
<keyword evidence="3 5" id="KW-0808">Transferase</keyword>
<dbReference type="OrthoDB" id="9800276at2"/>
<evidence type="ECO:0000256" key="2">
    <source>
        <dbReference type="ARBA" id="ARBA00022676"/>
    </source>
</evidence>
<feature type="transmembrane region" description="Helical" evidence="4">
    <location>
        <begin position="12"/>
        <end position="34"/>
    </location>
</feature>
<dbReference type="AlphaFoldDB" id="A0A0S7BZJ4"/>
<dbReference type="Gene3D" id="3.90.550.10">
    <property type="entry name" value="Spore Coat Polysaccharide Biosynthesis Protein SpsA, Chain A"/>
    <property type="match status" value="1"/>
</dbReference>
<keyword evidence="4" id="KW-0812">Transmembrane</keyword>
<feature type="transmembrane region" description="Helical" evidence="4">
    <location>
        <begin position="318"/>
        <end position="336"/>
    </location>
</feature>
<evidence type="ECO:0000256" key="1">
    <source>
        <dbReference type="ARBA" id="ARBA00006739"/>
    </source>
</evidence>
<dbReference type="PANTHER" id="PTHR43630:SF1">
    <property type="entry name" value="POLY-BETA-1,6-N-ACETYL-D-GLUCOSAMINE SYNTHASE"/>
    <property type="match status" value="1"/>
</dbReference>
<evidence type="ECO:0000256" key="4">
    <source>
        <dbReference type="SAM" id="Phobius"/>
    </source>
</evidence>
<reference evidence="5" key="1">
    <citation type="journal article" date="2015" name="Genome Announc.">
        <title>Draft Genome Sequence of Bacteroidales Strain TBC1, a Novel Isolate from a Methanogenic Wastewater Treatment System.</title>
        <authorList>
            <person name="Tourlousse D.M."/>
            <person name="Matsuura N."/>
            <person name="Sun L."/>
            <person name="Toyonaga M."/>
            <person name="Kuroda K."/>
            <person name="Ohashi A."/>
            <person name="Cruz R."/>
            <person name="Yamaguchi T."/>
            <person name="Sekiguchi Y."/>
        </authorList>
    </citation>
    <scope>NUCLEOTIDE SEQUENCE [LARGE SCALE GENOMIC DNA]</scope>
    <source>
        <strain evidence="5">TBC1</strain>
    </source>
</reference>
<proteinExistence type="inferred from homology"/>
<accession>A0A0S7BZJ4</accession>
<organism evidence="5">
    <name type="scientific">Lentimicrobium saccharophilum</name>
    <dbReference type="NCBI Taxonomy" id="1678841"/>
    <lineage>
        <taxon>Bacteria</taxon>
        <taxon>Pseudomonadati</taxon>
        <taxon>Bacteroidota</taxon>
        <taxon>Bacteroidia</taxon>
        <taxon>Bacteroidales</taxon>
        <taxon>Lentimicrobiaceae</taxon>
        <taxon>Lentimicrobium</taxon>
    </lineage>
</organism>
<keyword evidence="2" id="KW-0328">Glycosyltransferase</keyword>
<dbReference type="Pfam" id="PF13641">
    <property type="entry name" value="Glyco_tranf_2_3"/>
    <property type="match status" value="1"/>
</dbReference>
<name>A0A0S7BZJ4_9BACT</name>
<gene>
    <name evidence="5" type="ORF">TBC1_11567</name>
</gene>
<keyword evidence="4" id="KW-0472">Membrane</keyword>
<protein>
    <submittedName>
        <fullName evidence="5">Glycosyltransferase</fullName>
    </submittedName>
</protein>
<dbReference type="PANTHER" id="PTHR43630">
    <property type="entry name" value="POLY-BETA-1,6-N-ACETYL-D-GLUCOSAMINE SYNTHASE"/>
    <property type="match status" value="1"/>
</dbReference>
<sequence>MLWLQGILSSPWIVLIWVLLAALLVQMIYYWFIFSRLAFYNASKRPVSDQKLPVSVVICAKNEYHNLVRFLPLILEQEYPEYEVVVVNDASDDDTFYLLRELTDKYSRLNVVNIHQNLNFFVGKKFPLSIGIRSARYDTVLLTDADCFPAGPHWIEGMQSVFTAKTSIVLGYGAYISQPGLLNKLIRFDTLHVAMQYMSLALAGLPYMGVGRNLAYHRELFFNSGGFMKHYKITSGDDDLFINEVANRKNTRIQTAPEAVTFSKPKQTFGAWFRQKKRHLTTGGFYRPSHKFVLGLFSLSQFVFFGSLIALAILKVDWILLLGIYILRLITQTVIIKKSMIRLGEKNFLLLFPFFEVFLMMINLLLGFTGLFSRKTQW</sequence>
<feature type="transmembrane region" description="Helical" evidence="4">
    <location>
        <begin position="348"/>
        <end position="372"/>
    </location>
</feature>
<evidence type="ECO:0000313" key="6">
    <source>
        <dbReference type="Proteomes" id="UP000053091"/>
    </source>
</evidence>
<dbReference type="GO" id="GO:0016757">
    <property type="term" value="F:glycosyltransferase activity"/>
    <property type="evidence" value="ECO:0007669"/>
    <property type="project" value="UniProtKB-KW"/>
</dbReference>
<comment type="similarity">
    <text evidence="1">Belongs to the glycosyltransferase 2 family.</text>
</comment>
<evidence type="ECO:0000313" key="5">
    <source>
        <dbReference type="EMBL" id="GAP42438.1"/>
    </source>
</evidence>
<dbReference type="STRING" id="1678841.TBC1_11567"/>
<evidence type="ECO:0000256" key="3">
    <source>
        <dbReference type="ARBA" id="ARBA00022679"/>
    </source>
</evidence>
<dbReference type="PATRIC" id="fig|1678841.3.peg.645"/>
<feature type="transmembrane region" description="Helical" evidence="4">
    <location>
        <begin position="292"/>
        <end position="312"/>
    </location>
</feature>